<dbReference type="InterPro" id="IPR016166">
    <property type="entry name" value="FAD-bd_PCMH"/>
</dbReference>
<dbReference type="InterPro" id="IPR006094">
    <property type="entry name" value="Oxid_FAD_bind_N"/>
</dbReference>
<dbReference type="RefSeq" id="WP_147048710.1">
    <property type="nucleotide sequence ID" value="NZ_BJZV01000035.1"/>
</dbReference>
<dbReference type="InterPro" id="IPR036318">
    <property type="entry name" value="FAD-bd_PCMH-like_sf"/>
</dbReference>
<evidence type="ECO:0000313" key="4">
    <source>
        <dbReference type="EMBL" id="GEP12324.1"/>
    </source>
</evidence>
<gene>
    <name evidence="4" type="primary">glcE2_2</name>
    <name evidence="4" type="ORF">MGN01_41690</name>
</gene>
<dbReference type="PANTHER" id="PTHR11748">
    <property type="entry name" value="D-LACTATE DEHYDROGENASE"/>
    <property type="match status" value="1"/>
</dbReference>
<dbReference type="NCBIfam" id="NF008439">
    <property type="entry name" value="PRK11282.1"/>
    <property type="match status" value="1"/>
</dbReference>
<keyword evidence="2" id="KW-0274">FAD</keyword>
<dbReference type="PROSITE" id="PS51387">
    <property type="entry name" value="FAD_PCMH"/>
    <property type="match status" value="1"/>
</dbReference>
<dbReference type="InterPro" id="IPR016169">
    <property type="entry name" value="FAD-bd_PCMH_sub2"/>
</dbReference>
<dbReference type="GO" id="GO:0071949">
    <property type="term" value="F:FAD binding"/>
    <property type="evidence" value="ECO:0007669"/>
    <property type="project" value="InterPro"/>
</dbReference>
<evidence type="ECO:0000313" key="5">
    <source>
        <dbReference type="Proteomes" id="UP000321750"/>
    </source>
</evidence>
<reference evidence="4 5" key="1">
    <citation type="submission" date="2019-07" db="EMBL/GenBank/DDBJ databases">
        <title>Whole genome shotgun sequence of Methylobacterium gnaphalii NBRC 107716.</title>
        <authorList>
            <person name="Hosoyama A."/>
            <person name="Uohara A."/>
            <person name="Ohji S."/>
            <person name="Ichikawa N."/>
        </authorList>
    </citation>
    <scope>NUCLEOTIDE SEQUENCE [LARGE SCALE GENOMIC DNA]</scope>
    <source>
        <strain evidence="4 5">NBRC 107716</strain>
    </source>
</reference>
<evidence type="ECO:0000259" key="3">
    <source>
        <dbReference type="PROSITE" id="PS51387"/>
    </source>
</evidence>
<dbReference type="PANTHER" id="PTHR11748:SF103">
    <property type="entry name" value="GLYCOLATE OXIDASE SUBUNIT GLCE"/>
    <property type="match status" value="1"/>
</dbReference>
<dbReference type="Gene3D" id="3.30.465.10">
    <property type="match status" value="1"/>
</dbReference>
<dbReference type="AlphaFoldDB" id="A0A512JQU4"/>
<dbReference type="SUPFAM" id="SSF55103">
    <property type="entry name" value="FAD-linked oxidases, C-terminal domain"/>
    <property type="match status" value="1"/>
</dbReference>
<keyword evidence="5" id="KW-1185">Reference proteome</keyword>
<dbReference type="InterPro" id="IPR016164">
    <property type="entry name" value="FAD-linked_Oxase-like_C"/>
</dbReference>
<protein>
    <submittedName>
        <fullName evidence="4">2-hydroxy-acid oxidase</fullName>
    </submittedName>
</protein>
<comment type="caution">
    <text evidence="4">The sequence shown here is derived from an EMBL/GenBank/DDBJ whole genome shotgun (WGS) entry which is preliminary data.</text>
</comment>
<accession>A0A512JQU4</accession>
<dbReference type="Proteomes" id="UP000321750">
    <property type="component" value="Unassembled WGS sequence"/>
</dbReference>
<evidence type="ECO:0000256" key="2">
    <source>
        <dbReference type="ARBA" id="ARBA00022827"/>
    </source>
</evidence>
<dbReference type="GO" id="GO:0003824">
    <property type="term" value="F:catalytic activity"/>
    <property type="evidence" value="ECO:0007669"/>
    <property type="project" value="InterPro"/>
</dbReference>
<organism evidence="4 5">
    <name type="scientific">Methylobacterium gnaphalii</name>
    <dbReference type="NCBI Taxonomy" id="1010610"/>
    <lineage>
        <taxon>Bacteria</taxon>
        <taxon>Pseudomonadati</taxon>
        <taxon>Pseudomonadota</taxon>
        <taxon>Alphaproteobacteria</taxon>
        <taxon>Hyphomicrobiales</taxon>
        <taxon>Methylobacteriaceae</taxon>
        <taxon>Methylobacterium</taxon>
    </lineage>
</organism>
<dbReference type="SUPFAM" id="SSF56176">
    <property type="entry name" value="FAD-binding/transporter-associated domain-like"/>
    <property type="match status" value="1"/>
</dbReference>
<keyword evidence="1" id="KW-0285">Flavoprotein</keyword>
<evidence type="ECO:0000256" key="1">
    <source>
        <dbReference type="ARBA" id="ARBA00022630"/>
    </source>
</evidence>
<feature type="domain" description="FAD-binding PCMH-type" evidence="3">
    <location>
        <begin position="1"/>
        <end position="184"/>
    </location>
</feature>
<sequence length="399" mass="42693">MNNFVIHRPSSEQDAAAIIGDAASRRVALRLEGGGTKSWIGRPVSAQTVLSSSGMSGITLYEPSELVVRALSGTPVEDIRALLARHGQELPFEPPSYEGLYGGRGGSTIGALAAMNLSGPRRISAGAARDCLLGIRFVNGRGEIVKTGGRVMKNVTGLDLVKLMAGSWGTLGFITEVAFKVLPRQRATATLRLVGLSDRGGVNVLTSAMGSPYDVSGAAHVPFSSRGNSETLIRIEGSAASVEARAERLRKVVAEFGSISVVDTEASLSIWTSVRELGPLQLRPDDVVWRLSVPPDRAVDVIETANVNNRTGARWFYDWSGGLLWLALPIQADVDSGPIRSAVGTFGGHATLFRAPEELRRQVPVFHPLSAPVMAITNNLKKAFDPSKILNPFLMYDRI</sequence>
<proteinExistence type="predicted"/>
<dbReference type="EMBL" id="BJZV01000035">
    <property type="protein sequence ID" value="GEP12324.1"/>
    <property type="molecule type" value="Genomic_DNA"/>
</dbReference>
<dbReference type="OrthoDB" id="9811557at2"/>
<dbReference type="Pfam" id="PF01565">
    <property type="entry name" value="FAD_binding_4"/>
    <property type="match status" value="1"/>
</dbReference>
<name>A0A512JQU4_9HYPH</name>